<dbReference type="GO" id="GO:0019825">
    <property type="term" value="F:oxygen binding"/>
    <property type="evidence" value="ECO:0007669"/>
    <property type="project" value="InterPro"/>
</dbReference>
<keyword evidence="2 7" id="KW-0813">Transport</keyword>
<dbReference type="GO" id="GO:0046872">
    <property type="term" value="F:metal ion binding"/>
    <property type="evidence" value="ECO:0007669"/>
    <property type="project" value="UniProtKB-KW"/>
</dbReference>
<dbReference type="InterPro" id="IPR050056">
    <property type="entry name" value="Hemoglobin_oxygen_transport"/>
</dbReference>
<accession>A0AAV3A786</accession>
<dbReference type="GO" id="GO:0072562">
    <property type="term" value="C:blood microparticle"/>
    <property type="evidence" value="ECO:0007669"/>
    <property type="project" value="TreeGrafter"/>
</dbReference>
<dbReference type="GO" id="GO:0031720">
    <property type="term" value="F:haptoglobin binding"/>
    <property type="evidence" value="ECO:0007669"/>
    <property type="project" value="TreeGrafter"/>
</dbReference>
<gene>
    <name evidence="9" type="ORF">GDO54_015907</name>
</gene>
<comment type="similarity">
    <text evidence="1 7">Belongs to the globin family.</text>
</comment>
<keyword evidence="5" id="KW-0479">Metal-binding</keyword>
<keyword evidence="4 7" id="KW-0561">Oxygen transport</keyword>
<dbReference type="SUPFAM" id="SSF46458">
    <property type="entry name" value="Globin-like"/>
    <property type="match status" value="1"/>
</dbReference>
<dbReference type="GO" id="GO:0031838">
    <property type="term" value="C:haptoglobin-hemoglobin complex"/>
    <property type="evidence" value="ECO:0007669"/>
    <property type="project" value="TreeGrafter"/>
</dbReference>
<dbReference type="InterPro" id="IPR009050">
    <property type="entry name" value="Globin-like_sf"/>
</dbReference>
<name>A0AAV3A786_PYXAD</name>
<dbReference type="InterPro" id="IPR002337">
    <property type="entry name" value="Hemoglobin_b"/>
</dbReference>
<dbReference type="GO" id="GO:0042744">
    <property type="term" value="P:hydrogen peroxide catabolic process"/>
    <property type="evidence" value="ECO:0007669"/>
    <property type="project" value="TreeGrafter"/>
</dbReference>
<sequence length="127" mass="14251">MPKWTAEERSTIQSVWQKVNIEQDGQDALTRLLIVHPWTQRFFSNSENVSTPAVIAGNVKVQEHTRRFLGAIGETVKDLDNVKSSLQSLSDINAHELFVDPSNLRDQSAIEKFFAVVVDGLSNSNQN</sequence>
<evidence type="ECO:0000256" key="2">
    <source>
        <dbReference type="ARBA" id="ARBA00022448"/>
    </source>
</evidence>
<dbReference type="PANTHER" id="PTHR11442:SF98">
    <property type="entry name" value="HEMOGLOBIN SUBUNIT BETA-2"/>
    <property type="match status" value="1"/>
</dbReference>
<dbReference type="Pfam" id="PF00042">
    <property type="entry name" value="Globin"/>
    <property type="match status" value="1"/>
</dbReference>
<keyword evidence="3 7" id="KW-0349">Heme</keyword>
<evidence type="ECO:0000256" key="7">
    <source>
        <dbReference type="RuleBase" id="RU000356"/>
    </source>
</evidence>
<dbReference type="GO" id="GO:0005344">
    <property type="term" value="F:oxygen carrier activity"/>
    <property type="evidence" value="ECO:0007669"/>
    <property type="project" value="UniProtKB-KW"/>
</dbReference>
<evidence type="ECO:0000313" key="9">
    <source>
        <dbReference type="EMBL" id="DBA20192.1"/>
    </source>
</evidence>
<evidence type="ECO:0000256" key="3">
    <source>
        <dbReference type="ARBA" id="ARBA00022617"/>
    </source>
</evidence>
<evidence type="ECO:0000256" key="6">
    <source>
        <dbReference type="ARBA" id="ARBA00023004"/>
    </source>
</evidence>
<dbReference type="InterPro" id="IPR012292">
    <property type="entry name" value="Globin/Proto"/>
</dbReference>
<dbReference type="PANTHER" id="PTHR11442">
    <property type="entry name" value="HEMOGLOBIN FAMILY MEMBER"/>
    <property type="match status" value="1"/>
</dbReference>
<dbReference type="Proteomes" id="UP001181693">
    <property type="component" value="Unassembled WGS sequence"/>
</dbReference>
<proteinExistence type="inferred from homology"/>
<dbReference type="Gene3D" id="1.10.490.10">
    <property type="entry name" value="Globins"/>
    <property type="match status" value="1"/>
</dbReference>
<comment type="caution">
    <text evidence="9">The sequence shown here is derived from an EMBL/GenBank/DDBJ whole genome shotgun (WGS) entry which is preliminary data.</text>
</comment>
<evidence type="ECO:0000259" key="8">
    <source>
        <dbReference type="PROSITE" id="PS01033"/>
    </source>
</evidence>
<protein>
    <recommendedName>
        <fullName evidence="8">Globin domain-containing protein</fullName>
    </recommendedName>
</protein>
<dbReference type="GO" id="GO:0020037">
    <property type="term" value="F:heme binding"/>
    <property type="evidence" value="ECO:0007669"/>
    <property type="project" value="InterPro"/>
</dbReference>
<dbReference type="InterPro" id="IPR000971">
    <property type="entry name" value="Globin"/>
</dbReference>
<evidence type="ECO:0000256" key="1">
    <source>
        <dbReference type="ARBA" id="ARBA00008705"/>
    </source>
</evidence>
<evidence type="ECO:0000313" key="10">
    <source>
        <dbReference type="Proteomes" id="UP001181693"/>
    </source>
</evidence>
<dbReference type="AlphaFoldDB" id="A0AAV3A786"/>
<evidence type="ECO:0000256" key="4">
    <source>
        <dbReference type="ARBA" id="ARBA00022621"/>
    </source>
</evidence>
<organism evidence="9 10">
    <name type="scientific">Pyxicephalus adspersus</name>
    <name type="common">African bullfrog</name>
    <dbReference type="NCBI Taxonomy" id="30357"/>
    <lineage>
        <taxon>Eukaryota</taxon>
        <taxon>Metazoa</taxon>
        <taxon>Chordata</taxon>
        <taxon>Craniata</taxon>
        <taxon>Vertebrata</taxon>
        <taxon>Euteleostomi</taxon>
        <taxon>Amphibia</taxon>
        <taxon>Batrachia</taxon>
        <taxon>Anura</taxon>
        <taxon>Neobatrachia</taxon>
        <taxon>Ranoidea</taxon>
        <taxon>Pyxicephalidae</taxon>
        <taxon>Pyxicephalinae</taxon>
        <taxon>Pyxicephalus</taxon>
    </lineage>
</organism>
<dbReference type="GO" id="GO:0043177">
    <property type="term" value="F:organic acid binding"/>
    <property type="evidence" value="ECO:0007669"/>
    <property type="project" value="TreeGrafter"/>
</dbReference>
<dbReference type="GO" id="GO:0004601">
    <property type="term" value="F:peroxidase activity"/>
    <property type="evidence" value="ECO:0007669"/>
    <property type="project" value="TreeGrafter"/>
</dbReference>
<keyword evidence="10" id="KW-1185">Reference proteome</keyword>
<dbReference type="GO" id="GO:0005833">
    <property type="term" value="C:hemoglobin complex"/>
    <property type="evidence" value="ECO:0007669"/>
    <property type="project" value="InterPro"/>
</dbReference>
<dbReference type="PRINTS" id="PR00814">
    <property type="entry name" value="BETAHAEM"/>
</dbReference>
<dbReference type="PROSITE" id="PS01033">
    <property type="entry name" value="GLOBIN"/>
    <property type="match status" value="1"/>
</dbReference>
<reference evidence="9" key="1">
    <citation type="thesis" date="2020" institute="ProQuest LLC" country="789 East Eisenhower Parkway, Ann Arbor, MI, USA">
        <title>Comparative Genomics and Chromosome Evolution.</title>
        <authorList>
            <person name="Mudd A.B."/>
        </authorList>
    </citation>
    <scope>NUCLEOTIDE SEQUENCE</scope>
    <source>
        <strain evidence="9">1538</strain>
        <tissue evidence="9">Blood</tissue>
    </source>
</reference>
<feature type="domain" description="Globin" evidence="8">
    <location>
        <begin position="3"/>
        <end position="127"/>
    </location>
</feature>
<dbReference type="EMBL" id="DYDO01000008">
    <property type="protein sequence ID" value="DBA20192.1"/>
    <property type="molecule type" value="Genomic_DNA"/>
</dbReference>
<evidence type="ECO:0000256" key="5">
    <source>
        <dbReference type="ARBA" id="ARBA00022723"/>
    </source>
</evidence>
<keyword evidence="6" id="KW-0408">Iron</keyword>